<dbReference type="Proteomes" id="UP000283269">
    <property type="component" value="Unassembled WGS sequence"/>
</dbReference>
<organism evidence="1 2">
    <name type="scientific">Psilocybe cyanescens</name>
    <dbReference type="NCBI Taxonomy" id="93625"/>
    <lineage>
        <taxon>Eukaryota</taxon>
        <taxon>Fungi</taxon>
        <taxon>Dikarya</taxon>
        <taxon>Basidiomycota</taxon>
        <taxon>Agaricomycotina</taxon>
        <taxon>Agaricomycetes</taxon>
        <taxon>Agaricomycetidae</taxon>
        <taxon>Agaricales</taxon>
        <taxon>Agaricineae</taxon>
        <taxon>Strophariaceae</taxon>
        <taxon>Psilocybe</taxon>
    </lineage>
</organism>
<dbReference type="InParanoid" id="A0A409XDP8"/>
<dbReference type="AlphaFoldDB" id="A0A409XDP8"/>
<reference evidence="1 2" key="1">
    <citation type="journal article" date="2018" name="Evol. Lett.">
        <title>Horizontal gene cluster transfer increased hallucinogenic mushroom diversity.</title>
        <authorList>
            <person name="Reynolds H.T."/>
            <person name="Vijayakumar V."/>
            <person name="Gluck-Thaler E."/>
            <person name="Korotkin H.B."/>
            <person name="Matheny P.B."/>
            <person name="Slot J.C."/>
        </authorList>
    </citation>
    <scope>NUCLEOTIDE SEQUENCE [LARGE SCALE GENOMIC DNA]</scope>
    <source>
        <strain evidence="1 2">2631</strain>
    </source>
</reference>
<sequence length="122" mass="14167">MTLGVLFTSQDEWFYNYNRRRSLFLPFTVFTIWRYWSSWSKRWGWSDCGLKPSSPSTVVVGPSLDVEASPVGTTTTSDPFVFFMAFRRTCCVMSLLTNAKFQFDALSKNKNSNIIEMHYTKT</sequence>
<accession>A0A409XDP8</accession>
<evidence type="ECO:0000313" key="2">
    <source>
        <dbReference type="Proteomes" id="UP000283269"/>
    </source>
</evidence>
<name>A0A409XDP8_PSICY</name>
<evidence type="ECO:0000313" key="1">
    <source>
        <dbReference type="EMBL" id="PPQ88854.1"/>
    </source>
</evidence>
<protein>
    <submittedName>
        <fullName evidence="1">Uncharacterized protein</fullName>
    </submittedName>
</protein>
<gene>
    <name evidence="1" type="ORF">CVT25_009595</name>
</gene>
<proteinExistence type="predicted"/>
<keyword evidence="2" id="KW-1185">Reference proteome</keyword>
<dbReference type="EMBL" id="NHYD01002001">
    <property type="protein sequence ID" value="PPQ88854.1"/>
    <property type="molecule type" value="Genomic_DNA"/>
</dbReference>
<comment type="caution">
    <text evidence="1">The sequence shown here is derived from an EMBL/GenBank/DDBJ whole genome shotgun (WGS) entry which is preliminary data.</text>
</comment>